<proteinExistence type="predicted"/>
<protein>
    <submittedName>
        <fullName evidence="1">Uncharacterized protein</fullName>
    </submittedName>
</protein>
<evidence type="ECO:0000313" key="2">
    <source>
        <dbReference type="Proteomes" id="UP000481153"/>
    </source>
</evidence>
<dbReference type="Proteomes" id="UP000481153">
    <property type="component" value="Unassembled WGS sequence"/>
</dbReference>
<dbReference type="VEuPathDB" id="FungiDB:AeMF1_012232"/>
<dbReference type="EMBL" id="VJMJ01000156">
    <property type="protein sequence ID" value="KAF0730116.1"/>
    <property type="molecule type" value="Genomic_DNA"/>
</dbReference>
<accession>A0A6G0WRQ3</accession>
<keyword evidence="2" id="KW-1185">Reference proteome</keyword>
<organism evidence="1 2">
    <name type="scientific">Aphanomyces euteiches</name>
    <dbReference type="NCBI Taxonomy" id="100861"/>
    <lineage>
        <taxon>Eukaryota</taxon>
        <taxon>Sar</taxon>
        <taxon>Stramenopiles</taxon>
        <taxon>Oomycota</taxon>
        <taxon>Saprolegniomycetes</taxon>
        <taxon>Saprolegniales</taxon>
        <taxon>Verrucalvaceae</taxon>
        <taxon>Aphanomyces</taxon>
    </lineage>
</organism>
<reference evidence="1 2" key="1">
    <citation type="submission" date="2019-07" db="EMBL/GenBank/DDBJ databases">
        <title>Genomics analysis of Aphanomyces spp. identifies a new class of oomycete effector associated with host adaptation.</title>
        <authorList>
            <person name="Gaulin E."/>
        </authorList>
    </citation>
    <scope>NUCLEOTIDE SEQUENCE [LARGE SCALE GENOMIC DNA]</scope>
    <source>
        <strain evidence="1 2">ATCC 201684</strain>
    </source>
</reference>
<sequence>MQRVRVVALRWSRGFATSEGGKKGKNAIFEKAMANAPLKPTGVTEAEEISKLVKAEEASPSAPLFFSDEELDAEYGKFKSVMEDDDDEESDYAPVQGRVENEMIMADKTWPLTSGTDLFMDLIQIPKDGHLEDNERELVLKEAFRRMGHTSVWDIKLPTMSVEIPKDDPDYEALSIMKQSLMNNGRIKMDDKNEIMAMIFDEVTRLRADKTDLIPGLDLDED</sequence>
<name>A0A6G0WRQ3_9STRA</name>
<evidence type="ECO:0000313" key="1">
    <source>
        <dbReference type="EMBL" id="KAF0730116.1"/>
    </source>
</evidence>
<dbReference type="AlphaFoldDB" id="A0A6G0WRQ3"/>
<gene>
    <name evidence="1" type="ORF">Ae201684_012411</name>
</gene>
<comment type="caution">
    <text evidence="1">The sequence shown here is derived from an EMBL/GenBank/DDBJ whole genome shotgun (WGS) entry which is preliminary data.</text>
</comment>